<evidence type="ECO:0000313" key="2">
    <source>
        <dbReference type="EMBL" id="KAF2001041.1"/>
    </source>
</evidence>
<protein>
    <submittedName>
        <fullName evidence="2">Uncharacterized protein</fullName>
    </submittedName>
</protein>
<proteinExistence type="predicted"/>
<organism evidence="2 3">
    <name type="scientific">Amniculicola lignicola CBS 123094</name>
    <dbReference type="NCBI Taxonomy" id="1392246"/>
    <lineage>
        <taxon>Eukaryota</taxon>
        <taxon>Fungi</taxon>
        <taxon>Dikarya</taxon>
        <taxon>Ascomycota</taxon>
        <taxon>Pezizomycotina</taxon>
        <taxon>Dothideomycetes</taxon>
        <taxon>Pleosporomycetidae</taxon>
        <taxon>Pleosporales</taxon>
        <taxon>Amniculicolaceae</taxon>
        <taxon>Amniculicola</taxon>
    </lineage>
</organism>
<keyword evidence="3" id="KW-1185">Reference proteome</keyword>
<evidence type="ECO:0000256" key="1">
    <source>
        <dbReference type="SAM" id="MobiDB-lite"/>
    </source>
</evidence>
<dbReference type="OrthoDB" id="2992173at2759"/>
<name>A0A6A5WLK8_9PLEO</name>
<evidence type="ECO:0000313" key="3">
    <source>
        <dbReference type="Proteomes" id="UP000799779"/>
    </source>
</evidence>
<accession>A0A6A5WLK8</accession>
<sequence length="1387" mass="155741">MAVKMENVVVPIDLSAFVLTPECANNSGPARIAPIVQPNYIGLRLDEALMQHDLVEHIDFHNTTPAKLNTRLTDIGATNFDVNPPKYRRNRMGVYLHWSLPRCYRAANRATKATDNSTSLPSDTPKNDPSMPSFPTVPSRWLVVRRLNHQVSEDGKKLPSFQTWIVESNRVRKIQDIDDSVDLEVDVSPFMRAETDPLTNKWTDEILRKQAEVFIGKRVEYSGWRTPDTAWIETEAEGNKDFMDLTVLGSSNPVFPDFVVHNGSTFSIVDSFKYTANDGSTKYLTEAKADYFVIGWNSLPKKDLLAADDQRLAQVLENLKMTLPLPTLTETSTDQEKKERKTLEDLLNTKQSTRSILHGAVYSVSFKWGSKPPSRAEQVAEKFGPKFNMEPLSMGVTPIDGIMTFLRAHKTPADVEKVFGDTDADDIAAMVLALGDLLYAADDSFNERVKAQDMNLYEGHYAKSQDAGYRWAFAAPENSGQATTVATPEQFKELFVLNEKQTRLDGLERQLSQKRWDLFSEWWKYVSDKTNIRNTIQGQYSQRVIDLKQEISVLAKRAEKELRPDLKKALENPSYKRVLESPFYTRREPTLCIAGMDSGWPKDFLDALPIRLDHQITASQALDIFGPTKNPFPKALEATALKILGECVARSEKDFGEGKSTLKGFKSWGNVNPFQPLFVEWEALYYHVDRSKWTVGVRPSPVGMANSQVRYGVNELLSKNTENQRDFRYIRGRSLILPQPVFSLQAAVQAVVDSNDPSSPFKDEASIKKLLDGIGKLQFISCPLSGLDEHLVTRVMGGTHVKPTVNINKQGMTVIPLPPAAQPDIQLFEGDLTLIESRSDLTPYGNMLRFSSDSYPKPPFKGVTHGQMMITKLNIIDKFGQAVALPAPSKKLKNPPAIPQSVHPCLSDFLTPGTFENQINTIYAEDKKPDHGDWPICRFMQLTPSINQDARINACFVNRGMDVNAGLAAPRTKTPFWVETENDKPEETPIFGWVIINYQNSGLQFFRPDGTFYREVRVGGPSGTALGSKWLPFDPPKPGIVKDDSQLDGLIKKLTDKEDKGKFLKSFFHMINGAIKTMPFPPSEYSGYANSLVGKPLALVNVGFSLELAISALTAQNTLGKTPKSEGRSEQDELSSYRFPFKIGDVDRPFDGVVGYFKTDNKVDGKTDWNTMYTYFPDEGNKSFVKISPQNFPRLSPHYINPNTLTSTSTSTAIFNSYRQAQAAQFTIATMLIDPYTPIHAYSPILPIKSLAVPAWTIQKAFTRMTAFFRLGPSLISVDVPMQYDEKRKLDPESWTVPLPDGGASNDTPAMPAIRLPISGKKGLWRWLQPYDVKGKVDTDPHDTLFNEMDVKQEDTTIRKDRPPYTFVEGYLQLARPLLAKDMPRNA</sequence>
<dbReference type="Proteomes" id="UP000799779">
    <property type="component" value="Unassembled WGS sequence"/>
</dbReference>
<reference evidence="2" key="1">
    <citation type="journal article" date="2020" name="Stud. Mycol.">
        <title>101 Dothideomycetes genomes: a test case for predicting lifestyles and emergence of pathogens.</title>
        <authorList>
            <person name="Haridas S."/>
            <person name="Albert R."/>
            <person name="Binder M."/>
            <person name="Bloem J."/>
            <person name="Labutti K."/>
            <person name="Salamov A."/>
            <person name="Andreopoulos B."/>
            <person name="Baker S."/>
            <person name="Barry K."/>
            <person name="Bills G."/>
            <person name="Bluhm B."/>
            <person name="Cannon C."/>
            <person name="Castanera R."/>
            <person name="Culley D."/>
            <person name="Daum C."/>
            <person name="Ezra D."/>
            <person name="Gonzalez J."/>
            <person name="Henrissat B."/>
            <person name="Kuo A."/>
            <person name="Liang C."/>
            <person name="Lipzen A."/>
            <person name="Lutzoni F."/>
            <person name="Magnuson J."/>
            <person name="Mondo S."/>
            <person name="Nolan M."/>
            <person name="Ohm R."/>
            <person name="Pangilinan J."/>
            <person name="Park H.-J."/>
            <person name="Ramirez L."/>
            <person name="Alfaro M."/>
            <person name="Sun H."/>
            <person name="Tritt A."/>
            <person name="Yoshinaga Y."/>
            <person name="Zwiers L.-H."/>
            <person name="Turgeon B."/>
            <person name="Goodwin S."/>
            <person name="Spatafora J."/>
            <person name="Crous P."/>
            <person name="Grigoriev I."/>
        </authorList>
    </citation>
    <scope>NUCLEOTIDE SEQUENCE</scope>
    <source>
        <strain evidence="2">CBS 123094</strain>
    </source>
</reference>
<feature type="compositionally biased region" description="Polar residues" evidence="1">
    <location>
        <begin position="111"/>
        <end position="124"/>
    </location>
</feature>
<feature type="region of interest" description="Disordered" evidence="1">
    <location>
        <begin position="110"/>
        <end position="134"/>
    </location>
</feature>
<gene>
    <name evidence="2" type="ORF">P154DRAFT_562923</name>
</gene>
<dbReference type="EMBL" id="ML977585">
    <property type="protein sequence ID" value="KAF2001041.1"/>
    <property type="molecule type" value="Genomic_DNA"/>
</dbReference>